<evidence type="ECO:0000313" key="9">
    <source>
        <dbReference type="RefSeq" id="XP_013406812.1"/>
    </source>
</evidence>
<feature type="transmembrane region" description="Helical" evidence="5">
    <location>
        <begin position="471"/>
        <end position="491"/>
    </location>
</feature>
<feature type="transmembrane region" description="Helical" evidence="5">
    <location>
        <begin position="76"/>
        <end position="94"/>
    </location>
</feature>
<dbReference type="Pfam" id="PF07690">
    <property type="entry name" value="MFS_1"/>
    <property type="match status" value="1"/>
</dbReference>
<dbReference type="InterPro" id="IPR011701">
    <property type="entry name" value="MFS"/>
</dbReference>
<dbReference type="KEGG" id="lak:106171165"/>
<dbReference type="Gene3D" id="1.20.1250.20">
    <property type="entry name" value="MFS general substrate transporter like domains"/>
    <property type="match status" value="2"/>
</dbReference>
<evidence type="ECO:0000256" key="2">
    <source>
        <dbReference type="ARBA" id="ARBA00022692"/>
    </source>
</evidence>
<evidence type="ECO:0000256" key="3">
    <source>
        <dbReference type="ARBA" id="ARBA00022989"/>
    </source>
</evidence>
<gene>
    <name evidence="8 9 10" type="primary">LOC106171165</name>
</gene>
<dbReference type="AlphaFoldDB" id="A0A1S3J8S6"/>
<feature type="transmembrane region" description="Helical" evidence="5">
    <location>
        <begin position="176"/>
        <end position="197"/>
    </location>
</feature>
<protein>
    <submittedName>
        <fullName evidence="8 9">Major facilitator superfamily domain-containing protein 8</fullName>
    </submittedName>
</protein>
<evidence type="ECO:0000313" key="7">
    <source>
        <dbReference type="Proteomes" id="UP000085678"/>
    </source>
</evidence>
<organism evidence="7 9">
    <name type="scientific">Lingula anatina</name>
    <name type="common">Brachiopod</name>
    <name type="synonym">Lingula unguis</name>
    <dbReference type="NCBI Taxonomy" id="7574"/>
    <lineage>
        <taxon>Eukaryota</taxon>
        <taxon>Metazoa</taxon>
        <taxon>Spiralia</taxon>
        <taxon>Lophotrochozoa</taxon>
        <taxon>Brachiopoda</taxon>
        <taxon>Linguliformea</taxon>
        <taxon>Lingulata</taxon>
        <taxon>Lingulida</taxon>
        <taxon>Linguloidea</taxon>
        <taxon>Lingulidae</taxon>
        <taxon>Lingula</taxon>
    </lineage>
</organism>
<feature type="transmembrane region" description="Helical" evidence="5">
    <location>
        <begin position="428"/>
        <end position="450"/>
    </location>
</feature>
<dbReference type="PROSITE" id="PS50850">
    <property type="entry name" value="MFS"/>
    <property type="match status" value="1"/>
</dbReference>
<evidence type="ECO:0000313" key="8">
    <source>
        <dbReference type="RefSeq" id="XP_013406803.1"/>
    </source>
</evidence>
<dbReference type="GeneID" id="106171165"/>
<dbReference type="PANTHER" id="PTHR23510:SF16">
    <property type="entry name" value="MAJOR FACILITATOR SUPERFAMILY (MFS) PROFILE DOMAIN-CONTAINING PROTEIN"/>
    <property type="match status" value="1"/>
</dbReference>
<dbReference type="RefSeq" id="XP_013406803.1">
    <property type="nucleotide sequence ID" value="XM_013551349.1"/>
</dbReference>
<feature type="transmembrane region" description="Helical" evidence="5">
    <location>
        <begin position="134"/>
        <end position="156"/>
    </location>
</feature>
<dbReference type="RefSeq" id="XP_013406823.1">
    <property type="nucleotide sequence ID" value="XM_013551369.1"/>
</dbReference>
<keyword evidence="4 5" id="KW-0472">Membrane</keyword>
<dbReference type="PANTHER" id="PTHR23510">
    <property type="entry name" value="INNER MEMBRANE TRANSPORT PROTEIN YAJR"/>
    <property type="match status" value="1"/>
</dbReference>
<feature type="transmembrane region" description="Helical" evidence="5">
    <location>
        <begin position="335"/>
        <end position="353"/>
    </location>
</feature>
<evidence type="ECO:0000313" key="10">
    <source>
        <dbReference type="RefSeq" id="XP_013406823.1"/>
    </source>
</evidence>
<evidence type="ECO:0000256" key="1">
    <source>
        <dbReference type="ARBA" id="ARBA00004141"/>
    </source>
</evidence>
<dbReference type="RefSeq" id="XP_013406812.1">
    <property type="nucleotide sequence ID" value="XM_013551358.1"/>
</dbReference>
<sequence>MKERVKRRLTYFAVIVFFLLEGVEYAIILPTVYQYLQSLGGEAYQLGLVISAFHVSGLVAAPIFGKFSDKRISTKWLVIFSNCFEKVGNLIYFIGGDKWLLFAGRLVAGVGSGAAATMFAFLARVTEDKDRTAIFSLAMGARQIGLLIGPGLYLGLRLVNLKLGAVEINELNSPGLFMTLMWIIMDLLMVFLFWDFANKTDDGVKEIAFARHFCCGVLKSNKSPSEELAFHFEDGLQTEIYPVTFLSGRRLSMNTVSTRGNRQSIMHRVADIAHIPTITETFNEMRENDKNNAPYDTTNVNNVAESEETERANGTSNNFLSISNFKRFRHYFKKTVITVLLAQFVTLFNQTSLETLVTPYTEEHFQFHTFENSLLYLVGGVEVIVGFVIVRLLSKKLQDRSILLIGTLICVTSCVWFAIFLVQPMHPYTWLLVEFAVAVFLQLLGLPFVAAAQASLFSKVTPEKDQGLSQGIRHIVGGVAAILGPIVAGAFTGQLYGLLATMIVFLVVLLVLMGVSFKSLNTNTCSISGNAEHNEPSIRVTD</sequence>
<evidence type="ECO:0000256" key="5">
    <source>
        <dbReference type="SAM" id="Phobius"/>
    </source>
</evidence>
<feature type="domain" description="Major facilitator superfamily (MFS) profile" evidence="6">
    <location>
        <begin position="10"/>
        <end position="518"/>
    </location>
</feature>
<reference evidence="8 9" key="1">
    <citation type="submission" date="2025-04" db="UniProtKB">
        <authorList>
            <consortium name="RefSeq"/>
        </authorList>
    </citation>
    <scope>IDENTIFICATION</scope>
    <source>
        <tissue evidence="8 9">Gonads</tissue>
    </source>
</reference>
<feature type="transmembrane region" description="Helical" evidence="5">
    <location>
        <begin position="402"/>
        <end position="422"/>
    </location>
</feature>
<feature type="transmembrane region" description="Helical" evidence="5">
    <location>
        <begin position="373"/>
        <end position="390"/>
    </location>
</feature>
<keyword evidence="2 5" id="KW-0812">Transmembrane</keyword>
<dbReference type="InterPro" id="IPR051068">
    <property type="entry name" value="MFS_Domain-Containing_Protein"/>
</dbReference>
<feature type="transmembrane region" description="Helical" evidence="5">
    <location>
        <begin position="497"/>
        <end position="517"/>
    </location>
</feature>
<dbReference type="GO" id="GO:0016020">
    <property type="term" value="C:membrane"/>
    <property type="evidence" value="ECO:0007669"/>
    <property type="project" value="UniProtKB-SubCell"/>
</dbReference>
<keyword evidence="7" id="KW-1185">Reference proteome</keyword>
<dbReference type="Proteomes" id="UP000085678">
    <property type="component" value="Unplaced"/>
</dbReference>
<evidence type="ECO:0000256" key="4">
    <source>
        <dbReference type="ARBA" id="ARBA00023136"/>
    </source>
</evidence>
<evidence type="ECO:0000259" key="6">
    <source>
        <dbReference type="PROSITE" id="PS50850"/>
    </source>
</evidence>
<feature type="transmembrane region" description="Helical" evidence="5">
    <location>
        <begin position="12"/>
        <end position="32"/>
    </location>
</feature>
<dbReference type="OrthoDB" id="370281at2759"/>
<accession>A0A1S3J8S6</accession>
<dbReference type="InterPro" id="IPR036259">
    <property type="entry name" value="MFS_trans_sf"/>
</dbReference>
<feature type="transmembrane region" description="Helical" evidence="5">
    <location>
        <begin position="44"/>
        <end position="64"/>
    </location>
</feature>
<feature type="transmembrane region" description="Helical" evidence="5">
    <location>
        <begin position="100"/>
        <end position="122"/>
    </location>
</feature>
<proteinExistence type="predicted"/>
<keyword evidence="3 5" id="KW-1133">Transmembrane helix</keyword>
<comment type="subcellular location">
    <subcellularLocation>
        <location evidence="1">Membrane</location>
        <topology evidence="1">Multi-pass membrane protein</topology>
    </subcellularLocation>
</comment>
<dbReference type="GO" id="GO:0022857">
    <property type="term" value="F:transmembrane transporter activity"/>
    <property type="evidence" value="ECO:0007669"/>
    <property type="project" value="InterPro"/>
</dbReference>
<dbReference type="SUPFAM" id="SSF103473">
    <property type="entry name" value="MFS general substrate transporter"/>
    <property type="match status" value="1"/>
</dbReference>
<dbReference type="InterPro" id="IPR020846">
    <property type="entry name" value="MFS_dom"/>
</dbReference>
<name>A0A1S3J8S6_LINAN</name>